<dbReference type="EnsemblProtists" id="PYU1_T004239">
    <property type="protein sequence ID" value="PYU1_T004239"/>
    <property type="gene ID" value="PYU1_G004229"/>
</dbReference>
<feature type="repeat" description="ANK" evidence="3">
    <location>
        <begin position="67"/>
        <end position="93"/>
    </location>
</feature>
<evidence type="ECO:0000313" key="4">
    <source>
        <dbReference type="EnsemblProtists" id="PYU1_T004239"/>
    </source>
</evidence>
<dbReference type="eggNOG" id="KOG4177">
    <property type="taxonomic scope" value="Eukaryota"/>
</dbReference>
<proteinExistence type="predicted"/>
<dbReference type="InterPro" id="IPR036770">
    <property type="entry name" value="Ankyrin_rpt-contain_sf"/>
</dbReference>
<dbReference type="PANTHER" id="PTHR24198">
    <property type="entry name" value="ANKYRIN REPEAT AND PROTEIN KINASE DOMAIN-CONTAINING PROTEIN"/>
    <property type="match status" value="1"/>
</dbReference>
<dbReference type="SMART" id="SM00248">
    <property type="entry name" value="ANK"/>
    <property type="match status" value="3"/>
</dbReference>
<dbReference type="Gene3D" id="1.25.40.20">
    <property type="entry name" value="Ankyrin repeat-containing domain"/>
    <property type="match status" value="1"/>
</dbReference>
<accession>K3WGZ8</accession>
<dbReference type="EMBL" id="GL376567">
    <property type="status" value="NOT_ANNOTATED_CDS"/>
    <property type="molecule type" value="Genomic_DNA"/>
</dbReference>
<evidence type="ECO:0000256" key="3">
    <source>
        <dbReference type="PROSITE-ProRule" id="PRU00023"/>
    </source>
</evidence>
<keyword evidence="2 3" id="KW-0040">ANK repeat</keyword>
<reference evidence="5" key="2">
    <citation type="submission" date="2010-04" db="EMBL/GenBank/DDBJ databases">
        <authorList>
            <person name="Buell R."/>
            <person name="Hamilton J."/>
            <person name="Hostetler J."/>
        </authorList>
    </citation>
    <scope>NUCLEOTIDE SEQUENCE [LARGE SCALE GENOMIC DNA]</scope>
    <source>
        <strain evidence="5">DAOM:BR144</strain>
    </source>
</reference>
<dbReference type="AlphaFoldDB" id="K3WGZ8"/>
<organism evidence="4 5">
    <name type="scientific">Globisporangium ultimum (strain ATCC 200006 / CBS 805.95 / DAOM BR144)</name>
    <name type="common">Pythium ultimum</name>
    <dbReference type="NCBI Taxonomy" id="431595"/>
    <lineage>
        <taxon>Eukaryota</taxon>
        <taxon>Sar</taxon>
        <taxon>Stramenopiles</taxon>
        <taxon>Oomycota</taxon>
        <taxon>Peronosporomycetes</taxon>
        <taxon>Pythiales</taxon>
        <taxon>Pythiaceae</taxon>
        <taxon>Globisporangium</taxon>
    </lineage>
</organism>
<dbReference type="PANTHER" id="PTHR24198:SF165">
    <property type="entry name" value="ANKYRIN REPEAT-CONTAINING PROTEIN-RELATED"/>
    <property type="match status" value="1"/>
</dbReference>
<dbReference type="VEuPathDB" id="FungiDB:PYU1_G004229"/>
<dbReference type="HOGENOM" id="CLU_1499213_0_0_1"/>
<evidence type="ECO:0000256" key="1">
    <source>
        <dbReference type="ARBA" id="ARBA00022737"/>
    </source>
</evidence>
<name>K3WGZ8_GLOUD</name>
<dbReference type="STRING" id="431595.K3WGZ8"/>
<protein>
    <submittedName>
        <fullName evidence="4">Uncharacterized protein</fullName>
    </submittedName>
</protein>
<dbReference type="OMA" id="HASAWDA"/>
<dbReference type="SUPFAM" id="SSF48403">
    <property type="entry name" value="Ankyrin repeat"/>
    <property type="match status" value="1"/>
</dbReference>
<keyword evidence="5" id="KW-1185">Reference proteome</keyword>
<reference evidence="4" key="3">
    <citation type="submission" date="2015-02" db="UniProtKB">
        <authorList>
            <consortium name="EnsemblProtists"/>
        </authorList>
    </citation>
    <scope>IDENTIFICATION</scope>
    <source>
        <strain evidence="4">DAOM BR144</strain>
    </source>
</reference>
<dbReference type="PROSITE" id="PS50297">
    <property type="entry name" value="ANK_REP_REGION"/>
    <property type="match status" value="1"/>
</dbReference>
<evidence type="ECO:0000313" key="5">
    <source>
        <dbReference type="Proteomes" id="UP000019132"/>
    </source>
</evidence>
<sequence>MDDWFPAASSDDVSTLQELLARDLELLNRVHPQYERTALQLAAAWGARRATAFLLDHGADVLVTDSDGNTALHLAVGANGVAIVRLLLKHCASGISLSLVDKRNRDGYTALLLASTQGYRACVSLLLELGDANPALALGRPPYSTALDLALRGQHQDVIACLREWNLRHRERKQMTMPGA</sequence>
<dbReference type="InParanoid" id="K3WGZ8"/>
<reference evidence="5" key="1">
    <citation type="journal article" date="2010" name="Genome Biol.">
        <title>Genome sequence of the necrotrophic plant pathogen Pythium ultimum reveals original pathogenicity mechanisms and effector repertoire.</title>
        <authorList>
            <person name="Levesque C.A."/>
            <person name="Brouwer H."/>
            <person name="Cano L."/>
            <person name="Hamilton J.P."/>
            <person name="Holt C."/>
            <person name="Huitema E."/>
            <person name="Raffaele S."/>
            <person name="Robideau G.P."/>
            <person name="Thines M."/>
            <person name="Win J."/>
            <person name="Zerillo M.M."/>
            <person name="Beakes G.W."/>
            <person name="Boore J.L."/>
            <person name="Busam D."/>
            <person name="Dumas B."/>
            <person name="Ferriera S."/>
            <person name="Fuerstenberg S.I."/>
            <person name="Gachon C.M."/>
            <person name="Gaulin E."/>
            <person name="Govers F."/>
            <person name="Grenville-Briggs L."/>
            <person name="Horner N."/>
            <person name="Hostetler J."/>
            <person name="Jiang R.H."/>
            <person name="Johnson J."/>
            <person name="Krajaejun T."/>
            <person name="Lin H."/>
            <person name="Meijer H.J."/>
            <person name="Moore B."/>
            <person name="Morris P."/>
            <person name="Phuntmart V."/>
            <person name="Puiu D."/>
            <person name="Shetty J."/>
            <person name="Stajich J.E."/>
            <person name="Tripathy S."/>
            <person name="Wawra S."/>
            <person name="van West P."/>
            <person name="Whitty B.R."/>
            <person name="Coutinho P.M."/>
            <person name="Henrissat B."/>
            <person name="Martin F."/>
            <person name="Thomas P.D."/>
            <person name="Tyler B.M."/>
            <person name="De Vries R.P."/>
            <person name="Kamoun S."/>
            <person name="Yandell M."/>
            <person name="Tisserat N."/>
            <person name="Buell C.R."/>
        </authorList>
    </citation>
    <scope>NUCLEOTIDE SEQUENCE</scope>
    <source>
        <strain evidence="5">DAOM:BR144</strain>
    </source>
</reference>
<dbReference type="PROSITE" id="PS50088">
    <property type="entry name" value="ANK_REPEAT"/>
    <property type="match status" value="2"/>
</dbReference>
<dbReference type="InterPro" id="IPR002110">
    <property type="entry name" value="Ankyrin_rpt"/>
</dbReference>
<dbReference type="Proteomes" id="UP000019132">
    <property type="component" value="Unassembled WGS sequence"/>
</dbReference>
<dbReference type="Pfam" id="PF12796">
    <property type="entry name" value="Ank_2"/>
    <property type="match status" value="1"/>
</dbReference>
<evidence type="ECO:0000256" key="2">
    <source>
        <dbReference type="ARBA" id="ARBA00023043"/>
    </source>
</evidence>
<feature type="repeat" description="ANK" evidence="3">
    <location>
        <begin position="34"/>
        <end position="66"/>
    </location>
</feature>
<keyword evidence="1" id="KW-0677">Repeat</keyword>